<reference evidence="2" key="1">
    <citation type="submission" date="2023-04" db="EMBL/GenBank/DDBJ databases">
        <title>Phytophthora fragariaefolia NBRC 109709.</title>
        <authorList>
            <person name="Ichikawa N."/>
            <person name="Sato H."/>
            <person name="Tonouchi N."/>
        </authorList>
    </citation>
    <scope>NUCLEOTIDE SEQUENCE</scope>
    <source>
        <strain evidence="2">NBRC 109709</strain>
    </source>
</reference>
<protein>
    <submittedName>
        <fullName evidence="2">Unnamed protein product</fullName>
    </submittedName>
</protein>
<feature type="region of interest" description="Disordered" evidence="1">
    <location>
        <begin position="131"/>
        <end position="184"/>
    </location>
</feature>
<feature type="compositionally biased region" description="Pro residues" evidence="1">
    <location>
        <begin position="140"/>
        <end position="153"/>
    </location>
</feature>
<organism evidence="2 3">
    <name type="scientific">Phytophthora fragariaefolia</name>
    <dbReference type="NCBI Taxonomy" id="1490495"/>
    <lineage>
        <taxon>Eukaryota</taxon>
        <taxon>Sar</taxon>
        <taxon>Stramenopiles</taxon>
        <taxon>Oomycota</taxon>
        <taxon>Peronosporomycetes</taxon>
        <taxon>Peronosporales</taxon>
        <taxon>Peronosporaceae</taxon>
        <taxon>Phytophthora</taxon>
    </lineage>
</organism>
<dbReference type="EMBL" id="BSXT01001926">
    <property type="protein sequence ID" value="GMF46135.1"/>
    <property type="molecule type" value="Genomic_DNA"/>
</dbReference>
<name>A0A9W7CWD6_9STRA</name>
<proteinExistence type="predicted"/>
<evidence type="ECO:0000256" key="1">
    <source>
        <dbReference type="SAM" id="MobiDB-lite"/>
    </source>
</evidence>
<evidence type="ECO:0000313" key="3">
    <source>
        <dbReference type="Proteomes" id="UP001165121"/>
    </source>
</evidence>
<dbReference type="AlphaFoldDB" id="A0A9W7CWD6"/>
<gene>
    <name evidence="2" type="ORF">Pfra01_001685700</name>
</gene>
<evidence type="ECO:0000313" key="2">
    <source>
        <dbReference type="EMBL" id="GMF46135.1"/>
    </source>
</evidence>
<keyword evidence="3" id="KW-1185">Reference proteome</keyword>
<sequence length="184" mass="20174">MASLPPSIENHLPFTPLLATLASSQRSAQSIWAIHRDRLQAERFRACQTLVLVSASLQKSPSVVDVRVNEQRVHRRVHVLNGDLETVEAASLRRLHFVADVHGQVFVHDAVARREEASTCLMKKRCCLSDSPSHWGRAPVPAPRPSRTRPPPSCTSVTRRVPGSETARTGSGSPRGTAPAASRR</sequence>
<comment type="caution">
    <text evidence="2">The sequence shown here is derived from an EMBL/GenBank/DDBJ whole genome shotgun (WGS) entry which is preliminary data.</text>
</comment>
<accession>A0A9W7CWD6</accession>
<dbReference type="Proteomes" id="UP001165121">
    <property type="component" value="Unassembled WGS sequence"/>
</dbReference>